<gene>
    <name evidence="2" type="ORF">D3F03_04975</name>
</gene>
<proteinExistence type="predicted"/>
<reference evidence="2 3" key="1">
    <citation type="submission" date="2018-09" db="EMBL/GenBank/DDBJ databases">
        <title>Draft genome of Simplicispira sp. NY-02.</title>
        <authorList>
            <person name="Im W.T."/>
        </authorList>
    </citation>
    <scope>NUCLEOTIDE SEQUENCE [LARGE SCALE GENOMIC DNA]</scope>
    <source>
        <strain evidence="2 3">NY-02</strain>
    </source>
</reference>
<dbReference type="InterPro" id="IPR006073">
    <property type="entry name" value="GTP-bd"/>
</dbReference>
<dbReference type="Proteomes" id="UP000266302">
    <property type="component" value="Unassembled WGS sequence"/>
</dbReference>
<evidence type="ECO:0000313" key="3">
    <source>
        <dbReference type="Proteomes" id="UP000266302"/>
    </source>
</evidence>
<dbReference type="CDD" id="cd00882">
    <property type="entry name" value="Ras_like_GTPase"/>
    <property type="match status" value="1"/>
</dbReference>
<evidence type="ECO:0000259" key="1">
    <source>
        <dbReference type="Pfam" id="PF01926"/>
    </source>
</evidence>
<keyword evidence="3" id="KW-1185">Reference proteome</keyword>
<dbReference type="Gene3D" id="3.40.50.300">
    <property type="entry name" value="P-loop containing nucleotide triphosphate hydrolases"/>
    <property type="match status" value="1"/>
</dbReference>
<accession>A0A398C9E6</accession>
<evidence type="ECO:0000313" key="2">
    <source>
        <dbReference type="EMBL" id="RID99745.1"/>
    </source>
</evidence>
<dbReference type="GO" id="GO:0005525">
    <property type="term" value="F:GTP binding"/>
    <property type="evidence" value="ECO:0007669"/>
    <property type="project" value="InterPro"/>
</dbReference>
<dbReference type="Pfam" id="PF01926">
    <property type="entry name" value="MMR_HSR1"/>
    <property type="match status" value="1"/>
</dbReference>
<organism evidence="2 3">
    <name type="scientific">Simplicispira hankyongi</name>
    <dbReference type="NCBI Taxonomy" id="2315688"/>
    <lineage>
        <taxon>Bacteria</taxon>
        <taxon>Pseudomonadati</taxon>
        <taxon>Pseudomonadota</taxon>
        <taxon>Betaproteobacteria</taxon>
        <taxon>Burkholderiales</taxon>
        <taxon>Comamonadaceae</taxon>
        <taxon>Simplicispira</taxon>
    </lineage>
</organism>
<dbReference type="PANTHER" id="PTHR14143:SF1">
    <property type="entry name" value="IRG-TYPE G DOMAIN-CONTAINING PROTEIN"/>
    <property type="match status" value="1"/>
</dbReference>
<comment type="caution">
    <text evidence="2">The sequence shown here is derived from an EMBL/GenBank/DDBJ whole genome shotgun (WGS) entry which is preliminary data.</text>
</comment>
<dbReference type="InterPro" id="IPR027417">
    <property type="entry name" value="P-loop_NTPase"/>
</dbReference>
<name>A0A398C9E6_9BURK</name>
<feature type="domain" description="G" evidence="1">
    <location>
        <begin position="243"/>
        <end position="351"/>
    </location>
</feature>
<dbReference type="PANTHER" id="PTHR14143">
    <property type="entry name" value="INTERFERON-INDUCIBLE GTPASE FAMILY MEMBER"/>
    <property type="match status" value="1"/>
</dbReference>
<dbReference type="AlphaFoldDB" id="A0A398C9E6"/>
<dbReference type="EMBL" id="QXJC01000001">
    <property type="protein sequence ID" value="RID99745.1"/>
    <property type="molecule type" value="Genomic_DNA"/>
</dbReference>
<sequence length="431" mass="46447">MNRFQDTVMTTQKKLSLVDVIHRTANHAVEDVLPLLKYLDFKPEASDLTSRSAAQQIADHLRRMGSNDIASLFRGGDGVSYAEVVCDVGEKLKAKDISSSNTVERNEELVIEKVFADTLDSMTAEEKRVLFRSMNLDVKDVPYAASAAVLMPILLRQLGGFATYRFAVITANMVSRALLGSGLSFATNAVITRSIGTLLGPIGWIASGAWLAVDLAGPAFRKTVPAVLYTATLRLALANRLSIGVVGDGSTGKDTLIEKVFGIPTNADPVAGSTSEAMRYALGGGGDAFVTNYPGFNDYRARVNASTDDALHHTDVFLLVMDATRGVSGTDVALCEKVRAFGKPVLVCLNKWDLIRTEKDGISLMDAARKRLKIERIQGPDVPAQEAELVLCALDPLPALGIESLGASEVREWVKAKLQTAGKNESLLDEF</sequence>
<dbReference type="SUPFAM" id="SSF52540">
    <property type="entry name" value="P-loop containing nucleoside triphosphate hydrolases"/>
    <property type="match status" value="1"/>
</dbReference>
<protein>
    <submittedName>
        <fullName evidence="2">GTPase</fullName>
    </submittedName>
</protein>